<dbReference type="GO" id="GO:0016740">
    <property type="term" value="F:transferase activity"/>
    <property type="evidence" value="ECO:0007669"/>
    <property type="project" value="UniProtKB-KW"/>
</dbReference>
<evidence type="ECO:0000256" key="3">
    <source>
        <dbReference type="ARBA" id="ARBA00022737"/>
    </source>
</evidence>
<accession>A0A8S9Y984</accession>
<keyword evidence="7" id="KW-0812">Transmembrane</keyword>
<feature type="transmembrane region" description="Helical" evidence="7">
    <location>
        <begin position="100"/>
        <end position="124"/>
    </location>
</feature>
<reference evidence="9" key="1">
    <citation type="submission" date="2019-07" db="EMBL/GenBank/DDBJ databases">
        <title>Annotation for the trematode Paragonimus miyazaki's.</title>
        <authorList>
            <person name="Choi Y.-J."/>
        </authorList>
    </citation>
    <scope>NUCLEOTIDE SEQUENCE</scope>
    <source>
        <strain evidence="9">Japan</strain>
    </source>
</reference>
<proteinExistence type="predicted"/>
<dbReference type="AlphaFoldDB" id="A0A8S9Y984"/>
<evidence type="ECO:0000256" key="1">
    <source>
        <dbReference type="ARBA" id="ARBA00022679"/>
    </source>
</evidence>
<evidence type="ECO:0000313" key="9">
    <source>
        <dbReference type="EMBL" id="KAF7232489.1"/>
    </source>
</evidence>
<keyword evidence="10" id="KW-1185">Reference proteome</keyword>
<evidence type="ECO:0000256" key="2">
    <source>
        <dbReference type="ARBA" id="ARBA00022723"/>
    </source>
</evidence>
<evidence type="ECO:0000256" key="4">
    <source>
        <dbReference type="ARBA" id="ARBA00022771"/>
    </source>
</evidence>
<evidence type="ECO:0000259" key="8">
    <source>
        <dbReference type="PROSITE" id="PS51873"/>
    </source>
</evidence>
<evidence type="ECO:0000256" key="7">
    <source>
        <dbReference type="SAM" id="Phobius"/>
    </source>
</evidence>
<keyword evidence="1" id="KW-0808">Transferase</keyword>
<keyword evidence="2" id="KW-0479">Metal-binding</keyword>
<dbReference type="InterPro" id="IPR017907">
    <property type="entry name" value="Znf_RING_CS"/>
</dbReference>
<keyword evidence="4" id="KW-0863">Zinc-finger</keyword>
<keyword evidence="7" id="KW-1133">Transmembrane helix</keyword>
<protein>
    <recommendedName>
        <fullName evidence="8">RING-type domain-containing protein</fullName>
    </recommendedName>
</protein>
<dbReference type="Proteomes" id="UP000822476">
    <property type="component" value="Unassembled WGS sequence"/>
</dbReference>
<dbReference type="Gene3D" id="1.20.120.1750">
    <property type="match status" value="1"/>
</dbReference>
<evidence type="ECO:0000313" key="10">
    <source>
        <dbReference type="Proteomes" id="UP000822476"/>
    </source>
</evidence>
<dbReference type="Pfam" id="PF22191">
    <property type="entry name" value="IBR_1"/>
    <property type="match status" value="1"/>
</dbReference>
<name>A0A8S9Y984_9TREM</name>
<feature type="domain" description="RING-type" evidence="8">
    <location>
        <begin position="1"/>
        <end position="88"/>
    </location>
</feature>
<dbReference type="CDD" id="cd20352">
    <property type="entry name" value="Rcat_RBR_RNF144"/>
    <property type="match status" value="1"/>
</dbReference>
<keyword evidence="6" id="KW-0862">Zinc</keyword>
<evidence type="ECO:0000256" key="6">
    <source>
        <dbReference type="ARBA" id="ARBA00022833"/>
    </source>
</evidence>
<dbReference type="OrthoDB" id="10009520at2759"/>
<dbReference type="PROSITE" id="PS00518">
    <property type="entry name" value="ZF_RING_1"/>
    <property type="match status" value="1"/>
</dbReference>
<keyword evidence="3" id="KW-0677">Repeat</keyword>
<comment type="caution">
    <text evidence="9">The sequence shown here is derived from an EMBL/GenBank/DDBJ whole genome shotgun (WGS) entry which is preliminary data.</text>
</comment>
<dbReference type="PROSITE" id="PS51873">
    <property type="entry name" value="TRIAD"/>
    <property type="match status" value="1"/>
</dbReference>
<dbReference type="SUPFAM" id="SSF57850">
    <property type="entry name" value="RING/U-box"/>
    <property type="match status" value="1"/>
</dbReference>
<keyword evidence="5" id="KW-0833">Ubl conjugation pathway</keyword>
<dbReference type="EMBL" id="JTDE01021772">
    <property type="protein sequence ID" value="KAF7232489.1"/>
    <property type="molecule type" value="Genomic_DNA"/>
</dbReference>
<sequence>MTLSPDRVTNSSSTTVDISALAVGFPPYPTEAWLKRCPACFIPIERIEGCAQMMCRSCKHTFCWYCLTSLDDDFLLHHYDFGACKGKLGHSRASILGHRVYVVSVFTGLTLLLLIAAPFVLISLPCIVCAKCHDVHRQRRLRKCQARAQFLSNGFTVRDQSESATSSKCIPAPLAMISDGLIAESLPEPVQSAIDSKLVVAQTADVHWFSQHSGDSEM</sequence>
<dbReference type="GO" id="GO:0008270">
    <property type="term" value="F:zinc ion binding"/>
    <property type="evidence" value="ECO:0007669"/>
    <property type="project" value="UniProtKB-KW"/>
</dbReference>
<gene>
    <name evidence="9" type="ORF">EG68_09968</name>
</gene>
<dbReference type="InterPro" id="IPR044066">
    <property type="entry name" value="TRIAD_supradom"/>
</dbReference>
<organism evidence="9 10">
    <name type="scientific">Paragonimus skrjabini miyazakii</name>
    <dbReference type="NCBI Taxonomy" id="59628"/>
    <lineage>
        <taxon>Eukaryota</taxon>
        <taxon>Metazoa</taxon>
        <taxon>Spiralia</taxon>
        <taxon>Lophotrochozoa</taxon>
        <taxon>Platyhelminthes</taxon>
        <taxon>Trematoda</taxon>
        <taxon>Digenea</taxon>
        <taxon>Plagiorchiida</taxon>
        <taxon>Troglotremata</taxon>
        <taxon>Troglotrematidae</taxon>
        <taxon>Paragonimus</taxon>
    </lineage>
</organism>
<keyword evidence="7" id="KW-0472">Membrane</keyword>
<evidence type="ECO:0000256" key="5">
    <source>
        <dbReference type="ARBA" id="ARBA00022786"/>
    </source>
</evidence>